<evidence type="ECO:0000313" key="3">
    <source>
        <dbReference type="Proteomes" id="UP000276634"/>
    </source>
</evidence>
<dbReference type="Gene3D" id="2.40.160.60">
    <property type="entry name" value="Outer membrane protein transport protein (OMPP1/FadL/TodX)"/>
    <property type="match status" value="1"/>
</dbReference>
<feature type="chain" id="PRO_5018257670" evidence="1">
    <location>
        <begin position="23"/>
        <end position="398"/>
    </location>
</feature>
<dbReference type="OrthoDB" id="6077588at2"/>
<name>A0A3N1YBJ2_9GAMM</name>
<dbReference type="Pfam" id="PF13729">
    <property type="entry name" value="TraF_2"/>
    <property type="match status" value="1"/>
</dbReference>
<dbReference type="Proteomes" id="UP000276634">
    <property type="component" value="Unassembled WGS sequence"/>
</dbReference>
<accession>A0A3N1YBJ2</accession>
<keyword evidence="3" id="KW-1185">Reference proteome</keyword>
<dbReference type="AlphaFoldDB" id="A0A3N1YBJ2"/>
<gene>
    <name evidence="2" type="ORF">EDC57_0661</name>
</gene>
<evidence type="ECO:0000256" key="1">
    <source>
        <dbReference type="SAM" id="SignalP"/>
    </source>
</evidence>
<sequence>MRGRFVGGTALAGVLVAAAAQAGPFVSFDARSMAMGGTGVATARPEHAPFFNPALMAAAREKDDFGLMAPSLGLRLADPDELADALDDWQDAVDRLDAALAGGDASQVQAAAQETLERTQRIGGRPLQGQGGLAFSVAIPGRLWGGAVYAAGLAAGGGVIEVAAADIDELKDLTDGDPTDAPSFISGDFDPQSAVEARGAVVVEAGVAVARKLQGEQKGWAVGLTPKLQRVETFDYRLDADTADFTVDEGRRSFEDFNLDAGLLGFVGEDWRVGLVVRNLLSHDYTTVRGNQVSVEPQARVGIGRSWRWGHIAADLDLTENDPLGLDGKTQYLAVGAELDLPVLKLRLGVRHNLAAEGDEEETVYSAGFGIEAAVHADLAVAGNSDEIGAAFELGFRF</sequence>
<organism evidence="2 3">
    <name type="scientific">Inmirania thermothiophila</name>
    <dbReference type="NCBI Taxonomy" id="1750597"/>
    <lineage>
        <taxon>Bacteria</taxon>
        <taxon>Pseudomonadati</taxon>
        <taxon>Pseudomonadota</taxon>
        <taxon>Gammaproteobacteria</taxon>
        <taxon>Chromatiales</taxon>
        <taxon>Ectothiorhodospiraceae</taxon>
        <taxon>Inmirania</taxon>
    </lineage>
</organism>
<comment type="caution">
    <text evidence="2">The sequence shown here is derived from an EMBL/GenBank/DDBJ whole genome shotgun (WGS) entry which is preliminary data.</text>
</comment>
<dbReference type="RefSeq" id="WP_123400193.1">
    <property type="nucleotide sequence ID" value="NZ_RJVI01000001.1"/>
</dbReference>
<proteinExistence type="predicted"/>
<feature type="signal peptide" evidence="1">
    <location>
        <begin position="1"/>
        <end position="22"/>
    </location>
</feature>
<evidence type="ECO:0000313" key="2">
    <source>
        <dbReference type="EMBL" id="ROR34757.1"/>
    </source>
</evidence>
<reference evidence="2 3" key="1">
    <citation type="submission" date="2018-11" db="EMBL/GenBank/DDBJ databases">
        <title>Genomic Encyclopedia of Type Strains, Phase IV (KMG-IV): sequencing the most valuable type-strain genomes for metagenomic binning, comparative biology and taxonomic classification.</title>
        <authorList>
            <person name="Goeker M."/>
        </authorList>
    </citation>
    <scope>NUCLEOTIDE SEQUENCE [LARGE SCALE GENOMIC DNA]</scope>
    <source>
        <strain evidence="2 3">DSM 100275</strain>
    </source>
</reference>
<dbReference type="InterPro" id="IPR032811">
    <property type="entry name" value="Put_conjugal_transfer"/>
</dbReference>
<protein>
    <submittedName>
        <fullName evidence="2">F plasmid transfer operon protein TraF</fullName>
    </submittedName>
</protein>
<dbReference type="EMBL" id="RJVI01000001">
    <property type="protein sequence ID" value="ROR34757.1"/>
    <property type="molecule type" value="Genomic_DNA"/>
</dbReference>
<keyword evidence="1" id="KW-0732">Signal</keyword>